<dbReference type="EC" id="5.6.2.3" evidence="1"/>
<keyword evidence="1" id="KW-0233">DNA recombination</keyword>
<dbReference type="SUPFAM" id="SSF52540">
    <property type="entry name" value="P-loop containing nucleoside triphosphate hydrolases"/>
    <property type="match status" value="2"/>
</dbReference>
<dbReference type="GO" id="GO:0005524">
    <property type="term" value="F:ATP binding"/>
    <property type="evidence" value="ECO:0007669"/>
    <property type="project" value="UniProtKB-KW"/>
</dbReference>
<keyword evidence="1" id="KW-0378">Hydrolase</keyword>
<evidence type="ECO:0000313" key="3">
    <source>
        <dbReference type="EMBL" id="OSX80237.1"/>
    </source>
</evidence>
<dbReference type="InterPro" id="IPR010285">
    <property type="entry name" value="DNA_helicase_pif1-like_DEAD"/>
</dbReference>
<proteinExistence type="inferred from homology"/>
<dbReference type="GO" id="GO:0006310">
    <property type="term" value="P:DNA recombination"/>
    <property type="evidence" value="ECO:0007669"/>
    <property type="project" value="UniProtKB-KW"/>
</dbReference>
<dbReference type="AlphaFoldDB" id="A0A1X6PHD0"/>
<keyword evidence="1" id="KW-0067">ATP-binding</keyword>
<dbReference type="EMBL" id="KV918778">
    <property type="protein sequence ID" value="OSX80237.1"/>
    <property type="molecule type" value="Genomic_DNA"/>
</dbReference>
<sequence>MSIDGTATRKEVLVTRLPVSSVPDTVALHSYLDEETLRVCRLLSAQQSVFLTRPPGCGKTHLVNQAVTAMRGAGLAVAACGSWGLAAALVGGTTVHSWAGFRNGVLDVSSPLETVVNEVIPYDAQARMRAAMVLVIDEVGTVLAVFLTRLHAVLRAVRRRQVALGGLTLLVAGDFLQLAPPFGNYAFSSDKWRLVFGKRAVILKTTWRQMRDPQLLGLPLRLRTGHHTDTDMALLATRCTAVPPPNVIEELRLLPGPSVVFEAVDGVEDAPYLTLARASALLDGALKYPRVISLRVGAVVAVPTACLASRGVPCGTRGVIICFRVVGQRRYSRVRFALPTGGSRVLHVTPAIGHAVALDGVKRAATRTQVPLVLAWAFTIHSAQGWSLEEAAVDLSNAFAAGQALSGLSRTSTLAGLHLIGFDDKRILVDEAALAFHESLSPL</sequence>
<dbReference type="PANTHER" id="PTHR47642">
    <property type="entry name" value="ATP-DEPENDENT DNA HELICASE"/>
    <property type="match status" value="1"/>
</dbReference>
<name>A0A1X6PHD0_PORUM</name>
<evidence type="ECO:0000259" key="2">
    <source>
        <dbReference type="Pfam" id="PF05970"/>
    </source>
</evidence>
<keyword evidence="1" id="KW-0547">Nucleotide-binding</keyword>
<dbReference type="OrthoDB" id="5116at2759"/>
<dbReference type="Pfam" id="PF05970">
    <property type="entry name" value="PIF1"/>
    <property type="match status" value="1"/>
</dbReference>
<dbReference type="InterPro" id="IPR051055">
    <property type="entry name" value="PIF1_helicase"/>
</dbReference>
<dbReference type="GO" id="GO:0006281">
    <property type="term" value="P:DNA repair"/>
    <property type="evidence" value="ECO:0007669"/>
    <property type="project" value="UniProtKB-KW"/>
</dbReference>
<protein>
    <recommendedName>
        <fullName evidence="1">ATP-dependent DNA helicase</fullName>
        <ecNumber evidence="1">5.6.2.3</ecNumber>
    </recommendedName>
</protein>
<reference evidence="3 4" key="1">
    <citation type="submission" date="2017-03" db="EMBL/GenBank/DDBJ databases">
        <title>WGS assembly of Porphyra umbilicalis.</title>
        <authorList>
            <person name="Brawley S.H."/>
            <person name="Blouin N.A."/>
            <person name="Ficko-Blean E."/>
            <person name="Wheeler G.L."/>
            <person name="Lohr M."/>
            <person name="Goodson H.V."/>
            <person name="Jenkins J.W."/>
            <person name="Blaby-Haas C.E."/>
            <person name="Helliwell K.E."/>
            <person name="Chan C."/>
            <person name="Marriage T."/>
            <person name="Bhattacharya D."/>
            <person name="Klein A.S."/>
            <person name="Badis Y."/>
            <person name="Brodie J."/>
            <person name="Cao Y."/>
            <person name="Collen J."/>
            <person name="Dittami S.M."/>
            <person name="Gachon C.M."/>
            <person name="Green B.R."/>
            <person name="Karpowicz S."/>
            <person name="Kim J.W."/>
            <person name="Kudahl U."/>
            <person name="Lin S."/>
            <person name="Michel G."/>
            <person name="Mittag M."/>
            <person name="Olson B.J."/>
            <person name="Pangilinan J."/>
            <person name="Peng Y."/>
            <person name="Qiu H."/>
            <person name="Shu S."/>
            <person name="Singer J.T."/>
            <person name="Smith A.G."/>
            <person name="Sprecher B.N."/>
            <person name="Wagner V."/>
            <person name="Wang W."/>
            <person name="Wang Z.-Y."/>
            <person name="Yan J."/>
            <person name="Yarish C."/>
            <person name="Zoeuner-Riek S."/>
            <person name="Zhuang Y."/>
            <person name="Zou Y."/>
            <person name="Lindquist E.A."/>
            <person name="Grimwood J."/>
            <person name="Barry K."/>
            <person name="Rokhsar D.S."/>
            <person name="Schmutz J."/>
            <person name="Stiller J.W."/>
            <person name="Grossman A.R."/>
            <person name="Prochnik S.E."/>
        </authorList>
    </citation>
    <scope>NUCLEOTIDE SEQUENCE [LARGE SCALE GENOMIC DNA]</scope>
    <source>
        <strain evidence="3">4086291</strain>
    </source>
</reference>
<comment type="similarity">
    <text evidence="1">Belongs to the helicase family.</text>
</comment>
<dbReference type="GO" id="GO:0016887">
    <property type="term" value="F:ATP hydrolysis activity"/>
    <property type="evidence" value="ECO:0007669"/>
    <property type="project" value="RHEA"/>
</dbReference>
<comment type="cofactor">
    <cofactor evidence="1">
        <name>Mg(2+)</name>
        <dbReference type="ChEBI" id="CHEBI:18420"/>
    </cofactor>
</comment>
<evidence type="ECO:0000256" key="1">
    <source>
        <dbReference type="RuleBase" id="RU363044"/>
    </source>
</evidence>
<dbReference type="Proteomes" id="UP000218209">
    <property type="component" value="Unassembled WGS sequence"/>
</dbReference>
<dbReference type="InterPro" id="IPR027417">
    <property type="entry name" value="P-loop_NTPase"/>
</dbReference>
<keyword evidence="4" id="KW-1185">Reference proteome</keyword>
<keyword evidence="1" id="KW-0227">DNA damage</keyword>
<dbReference type="Gene3D" id="3.40.50.300">
    <property type="entry name" value="P-loop containing nucleotide triphosphate hydrolases"/>
    <property type="match status" value="1"/>
</dbReference>
<accession>A0A1X6PHD0</accession>
<dbReference type="GO" id="GO:0000723">
    <property type="term" value="P:telomere maintenance"/>
    <property type="evidence" value="ECO:0007669"/>
    <property type="project" value="InterPro"/>
</dbReference>
<dbReference type="PANTHER" id="PTHR47642:SF5">
    <property type="entry name" value="ATP-DEPENDENT DNA HELICASE"/>
    <property type="match status" value="1"/>
</dbReference>
<gene>
    <name evidence="3" type="ORF">BU14_0056s0020</name>
</gene>
<organism evidence="3 4">
    <name type="scientific">Porphyra umbilicalis</name>
    <name type="common">Purple laver</name>
    <name type="synonym">Red alga</name>
    <dbReference type="NCBI Taxonomy" id="2786"/>
    <lineage>
        <taxon>Eukaryota</taxon>
        <taxon>Rhodophyta</taxon>
        <taxon>Bangiophyceae</taxon>
        <taxon>Bangiales</taxon>
        <taxon>Bangiaceae</taxon>
        <taxon>Porphyra</taxon>
    </lineage>
</organism>
<evidence type="ECO:0000313" key="4">
    <source>
        <dbReference type="Proteomes" id="UP000218209"/>
    </source>
</evidence>
<feature type="domain" description="DNA helicase Pif1-like DEAD-box helicase" evidence="2">
    <location>
        <begin position="46"/>
        <end position="180"/>
    </location>
</feature>
<dbReference type="GO" id="GO:0043139">
    <property type="term" value="F:5'-3' DNA helicase activity"/>
    <property type="evidence" value="ECO:0007669"/>
    <property type="project" value="UniProtKB-EC"/>
</dbReference>
<comment type="catalytic activity">
    <reaction evidence="1">
        <text>ATP + H2O = ADP + phosphate + H(+)</text>
        <dbReference type="Rhea" id="RHEA:13065"/>
        <dbReference type="ChEBI" id="CHEBI:15377"/>
        <dbReference type="ChEBI" id="CHEBI:15378"/>
        <dbReference type="ChEBI" id="CHEBI:30616"/>
        <dbReference type="ChEBI" id="CHEBI:43474"/>
        <dbReference type="ChEBI" id="CHEBI:456216"/>
        <dbReference type="EC" id="5.6.2.3"/>
    </reaction>
</comment>
<keyword evidence="1" id="KW-0234">DNA repair</keyword>
<keyword evidence="1" id="KW-0347">Helicase</keyword>